<dbReference type="eggNOG" id="COG2882">
    <property type="taxonomic scope" value="Bacteria"/>
</dbReference>
<feature type="coiled-coil region" evidence="11">
    <location>
        <begin position="19"/>
        <end position="53"/>
    </location>
</feature>
<dbReference type="GO" id="GO:0006935">
    <property type="term" value="P:chemotaxis"/>
    <property type="evidence" value="ECO:0007669"/>
    <property type="project" value="UniProtKB-KW"/>
</dbReference>
<dbReference type="Proteomes" id="UP000009226">
    <property type="component" value="Chromosome"/>
</dbReference>
<evidence type="ECO:0000256" key="8">
    <source>
        <dbReference type="ARBA" id="ARBA00022927"/>
    </source>
</evidence>
<evidence type="ECO:0000313" key="12">
    <source>
        <dbReference type="EMBL" id="AEF94641.1"/>
    </source>
</evidence>
<keyword evidence="11" id="KW-0175">Coiled coil</keyword>
<keyword evidence="8" id="KW-0653">Protein transport</keyword>
<evidence type="ECO:0000256" key="10">
    <source>
        <dbReference type="ARBA" id="ARBA00023225"/>
    </source>
</evidence>
<evidence type="ECO:0000256" key="11">
    <source>
        <dbReference type="SAM" id="Coils"/>
    </source>
</evidence>
<dbReference type="InterPro" id="IPR012823">
    <property type="entry name" value="Flagell_FliJ"/>
</dbReference>
<reference evidence="12" key="1">
    <citation type="submission" date="2011-05" db="EMBL/GenBank/DDBJ databases">
        <title>Complete sequence of Desulfotomaculum carboxydivorans CO-1-SRB.</title>
        <authorList>
            <consortium name="US DOE Joint Genome Institute"/>
            <person name="Lucas S."/>
            <person name="Han J."/>
            <person name="Lapidus A."/>
            <person name="Cheng J.-F."/>
            <person name="Goodwin L."/>
            <person name="Pitluck S."/>
            <person name="Peters L."/>
            <person name="Mikhailova N."/>
            <person name="Lu M."/>
            <person name="Han C."/>
            <person name="Tapia R."/>
            <person name="Land M."/>
            <person name="Hauser L."/>
            <person name="Kyrpides N."/>
            <person name="Ivanova N."/>
            <person name="Pagani I."/>
            <person name="Stams A."/>
            <person name="Plugge C."/>
            <person name="Muyzer G."/>
            <person name="Kuever J."/>
            <person name="Parshina S."/>
            <person name="Ivanova A."/>
            <person name="Nazina T."/>
            <person name="Woyke T."/>
        </authorList>
    </citation>
    <scope>NUCLEOTIDE SEQUENCE [LARGE SCALE GENOMIC DNA]</scope>
    <source>
        <strain evidence="12">CO-1-SRB</strain>
    </source>
</reference>
<organism evidence="12 13">
    <name type="scientific">Desulfotomaculum nigrificans (strain DSM 14880 / VKM B-2319 / CO-1-SRB)</name>
    <name type="common">Desulfotomaculum carboxydivorans</name>
    <dbReference type="NCBI Taxonomy" id="868595"/>
    <lineage>
        <taxon>Bacteria</taxon>
        <taxon>Bacillati</taxon>
        <taxon>Bacillota</taxon>
        <taxon>Clostridia</taxon>
        <taxon>Eubacteriales</taxon>
        <taxon>Desulfotomaculaceae</taxon>
        <taxon>Desulfotomaculum</taxon>
    </lineage>
</organism>
<evidence type="ECO:0000313" key="13">
    <source>
        <dbReference type="Proteomes" id="UP000009226"/>
    </source>
</evidence>
<dbReference type="NCBIfam" id="TIGR02473">
    <property type="entry name" value="flagell_FliJ"/>
    <property type="match status" value="1"/>
</dbReference>
<gene>
    <name evidence="12" type="ordered locus">Desca_1794</name>
</gene>
<keyword evidence="10" id="KW-1006">Bacterial flagellum protein export</keyword>
<keyword evidence="4" id="KW-0813">Transport</keyword>
<keyword evidence="7" id="KW-1005">Bacterial flagellum biogenesis</keyword>
<evidence type="ECO:0000256" key="9">
    <source>
        <dbReference type="ARBA" id="ARBA00023136"/>
    </source>
</evidence>
<dbReference type="KEGG" id="dca:Desca_1794"/>
<dbReference type="GO" id="GO:0015031">
    <property type="term" value="P:protein transport"/>
    <property type="evidence" value="ECO:0007669"/>
    <property type="project" value="UniProtKB-KW"/>
</dbReference>
<evidence type="ECO:0000256" key="3">
    <source>
        <dbReference type="ARBA" id="ARBA00020392"/>
    </source>
</evidence>
<dbReference type="Gene3D" id="1.10.287.1700">
    <property type="match status" value="1"/>
</dbReference>
<comment type="subcellular location">
    <subcellularLocation>
        <location evidence="1">Cell membrane</location>
        <topology evidence="1">Peripheral membrane protein</topology>
        <orientation evidence="1">Cytoplasmic side</orientation>
    </subcellularLocation>
</comment>
<proteinExistence type="inferred from homology"/>
<dbReference type="GO" id="GO:0044781">
    <property type="term" value="P:bacterial-type flagellum organization"/>
    <property type="evidence" value="ECO:0007669"/>
    <property type="project" value="UniProtKB-KW"/>
</dbReference>
<keyword evidence="13" id="KW-1185">Reference proteome</keyword>
<dbReference type="GO" id="GO:0009288">
    <property type="term" value="C:bacterial-type flagellum"/>
    <property type="evidence" value="ECO:0007669"/>
    <property type="project" value="InterPro"/>
</dbReference>
<dbReference type="STRING" id="868595.Desca_1794"/>
<evidence type="ECO:0000256" key="5">
    <source>
        <dbReference type="ARBA" id="ARBA00022475"/>
    </source>
</evidence>
<keyword evidence="12" id="KW-0969">Cilium</keyword>
<dbReference type="Pfam" id="PF02050">
    <property type="entry name" value="FliJ"/>
    <property type="match status" value="1"/>
</dbReference>
<evidence type="ECO:0000256" key="4">
    <source>
        <dbReference type="ARBA" id="ARBA00022448"/>
    </source>
</evidence>
<keyword evidence="12" id="KW-0282">Flagellum</keyword>
<evidence type="ECO:0000256" key="7">
    <source>
        <dbReference type="ARBA" id="ARBA00022795"/>
    </source>
</evidence>
<name>F6B804_DESCC</name>
<dbReference type="HOGENOM" id="CLU_139638_5_0_9"/>
<dbReference type="GO" id="GO:0005886">
    <property type="term" value="C:plasma membrane"/>
    <property type="evidence" value="ECO:0007669"/>
    <property type="project" value="UniProtKB-SubCell"/>
</dbReference>
<keyword evidence="9" id="KW-0472">Membrane</keyword>
<keyword evidence="12" id="KW-0966">Cell projection</keyword>
<dbReference type="RefSeq" id="WP_013810375.1">
    <property type="nucleotide sequence ID" value="NC_015565.1"/>
</dbReference>
<comment type="similarity">
    <text evidence="2">Belongs to the FliJ family.</text>
</comment>
<sequence length="142" mass="17193">MKKFQFRLEQVLQQRIKREEAALLEQARAEQECDRCQRELAASERKLEEALQAATAFVRPDEQMQSLIYREHLQQVIARQRRLLQRSQEILQLRQAATMKARQERMVLEKLKEKKFREYQELEMYLEQREIDELAALRFGRG</sequence>
<evidence type="ECO:0000256" key="6">
    <source>
        <dbReference type="ARBA" id="ARBA00022500"/>
    </source>
</evidence>
<dbReference type="InterPro" id="IPR053716">
    <property type="entry name" value="Flag_assembly_chemotaxis_eff"/>
</dbReference>
<dbReference type="AlphaFoldDB" id="F6B804"/>
<dbReference type="EMBL" id="CP002736">
    <property type="protein sequence ID" value="AEF94641.1"/>
    <property type="molecule type" value="Genomic_DNA"/>
</dbReference>
<accession>F6B804</accession>
<protein>
    <recommendedName>
        <fullName evidence="3">Flagellar FliJ protein</fullName>
    </recommendedName>
</protein>
<keyword evidence="5" id="KW-1003">Cell membrane</keyword>
<feature type="coiled-coil region" evidence="11">
    <location>
        <begin position="94"/>
        <end position="128"/>
    </location>
</feature>
<evidence type="ECO:0000256" key="1">
    <source>
        <dbReference type="ARBA" id="ARBA00004413"/>
    </source>
</evidence>
<evidence type="ECO:0000256" key="2">
    <source>
        <dbReference type="ARBA" id="ARBA00010004"/>
    </source>
</evidence>
<dbReference type="GO" id="GO:0071973">
    <property type="term" value="P:bacterial-type flagellum-dependent cell motility"/>
    <property type="evidence" value="ECO:0007669"/>
    <property type="project" value="InterPro"/>
</dbReference>
<keyword evidence="6" id="KW-0145">Chemotaxis</keyword>